<proteinExistence type="predicted"/>
<accession>A0A7J9KNW8</accession>
<name>A0A7J9KNW8_GOSSC</name>
<gene>
    <name evidence="1" type="ORF">Goshw_025750</name>
</gene>
<keyword evidence="2" id="KW-1185">Reference proteome</keyword>
<dbReference type="AlphaFoldDB" id="A0A7J9KNW8"/>
<dbReference type="EMBL" id="JABFAF010000001">
    <property type="protein sequence ID" value="MBA0847929.1"/>
    <property type="molecule type" value="Genomic_DNA"/>
</dbReference>
<reference evidence="1 2" key="1">
    <citation type="journal article" date="2019" name="Genome Biol. Evol.">
        <title>Insights into the evolution of the New World diploid cottons (Gossypium, subgenus Houzingenia) based on genome sequencing.</title>
        <authorList>
            <person name="Grover C.E."/>
            <person name="Arick M.A. 2nd"/>
            <person name="Thrash A."/>
            <person name="Conover J.L."/>
            <person name="Sanders W.S."/>
            <person name="Peterson D.G."/>
            <person name="Frelichowski J.E."/>
            <person name="Scheffler J.A."/>
            <person name="Scheffler B.E."/>
            <person name="Wendel J.F."/>
        </authorList>
    </citation>
    <scope>NUCLEOTIDE SEQUENCE [LARGE SCALE GENOMIC DNA]</scope>
    <source>
        <strain evidence="1">1</strain>
        <tissue evidence="1">Leaf</tissue>
    </source>
</reference>
<dbReference type="Proteomes" id="UP000593576">
    <property type="component" value="Unassembled WGS sequence"/>
</dbReference>
<comment type="caution">
    <text evidence="1">The sequence shown here is derived from an EMBL/GenBank/DDBJ whole genome shotgun (WGS) entry which is preliminary data.</text>
</comment>
<sequence>MSEHKQWPLESPATKQLSGVVVSTELKTPSTMTVAAITSRIAIYKVQSTSFSETESPFTRWHRDRNP</sequence>
<evidence type="ECO:0000313" key="1">
    <source>
        <dbReference type="EMBL" id="MBA0847929.1"/>
    </source>
</evidence>
<protein>
    <submittedName>
        <fullName evidence="1">Uncharacterized protein</fullName>
    </submittedName>
</protein>
<organism evidence="1 2">
    <name type="scientific">Gossypium schwendimanii</name>
    <name type="common">Cotton</name>
    <dbReference type="NCBI Taxonomy" id="34291"/>
    <lineage>
        <taxon>Eukaryota</taxon>
        <taxon>Viridiplantae</taxon>
        <taxon>Streptophyta</taxon>
        <taxon>Embryophyta</taxon>
        <taxon>Tracheophyta</taxon>
        <taxon>Spermatophyta</taxon>
        <taxon>Magnoliopsida</taxon>
        <taxon>eudicotyledons</taxon>
        <taxon>Gunneridae</taxon>
        <taxon>Pentapetalae</taxon>
        <taxon>rosids</taxon>
        <taxon>malvids</taxon>
        <taxon>Malvales</taxon>
        <taxon>Malvaceae</taxon>
        <taxon>Malvoideae</taxon>
        <taxon>Gossypium</taxon>
    </lineage>
</organism>
<evidence type="ECO:0000313" key="2">
    <source>
        <dbReference type="Proteomes" id="UP000593576"/>
    </source>
</evidence>